<evidence type="ECO:0000259" key="3">
    <source>
        <dbReference type="Pfam" id="PF05239"/>
    </source>
</evidence>
<dbReference type="InterPro" id="IPR011033">
    <property type="entry name" value="PRC_barrel-like_sf"/>
</dbReference>
<feature type="signal peptide" evidence="2">
    <location>
        <begin position="1"/>
        <end position="26"/>
    </location>
</feature>
<evidence type="ECO:0000313" key="4">
    <source>
        <dbReference type="EMBL" id="MBP0447032.1"/>
    </source>
</evidence>
<dbReference type="RefSeq" id="WP_209381297.1">
    <property type="nucleotide sequence ID" value="NZ_JAGIZB010000024.1"/>
</dbReference>
<comment type="caution">
    <text evidence="4">The sequence shown here is derived from an EMBL/GenBank/DDBJ whole genome shotgun (WGS) entry which is preliminary data.</text>
</comment>
<feature type="region of interest" description="Disordered" evidence="1">
    <location>
        <begin position="24"/>
        <end position="376"/>
    </location>
</feature>
<gene>
    <name evidence="4" type="ORF">J8J14_19850</name>
</gene>
<feature type="domain" description="PRC-barrel" evidence="3">
    <location>
        <begin position="378"/>
        <end position="435"/>
    </location>
</feature>
<accession>A0ABS4AJ20</accession>
<keyword evidence="2" id="KW-0732">Signal</keyword>
<keyword evidence="5" id="KW-1185">Reference proteome</keyword>
<feature type="compositionally biased region" description="Polar residues" evidence="1">
    <location>
        <begin position="252"/>
        <end position="271"/>
    </location>
</feature>
<sequence length="468" mass="46384">MTDRSYKSTLMGLTAAAALLAGPALAQTQATPRDGTPGNPPSTATQRAADRATGNQTQPDGTPGNPPGTALGRAADRAGDAVGNATDRAADNASAANRRAGDPLNLQGRPDGTPGNPPGTALGRTIDSAVDTAADNSQRPGNVLNAPERPDGTAGNPPGTVVTRGLDRALGTNMSGAFPRNEGESNGANSPDHGGQGATSGTRATVTGRGPAAEGGVRETNPPAASARTDIMGSTQSAPAASGGQGPGATNRPANMNQAANANLGTNEPRATSTNQANSQGQNSQGQNSQGPNAQGQVQPGAVNRTPDGDQARAGTMTVPLQNQAANTGTGTNANMTGSNATATTGAQGGQANQAGTDRSASGMAAGTAATAPAAQTERVSRIIGSNVYNERNESIGSIDDVILPSGNSSPLAIVSVGGFLGIGAKLVAVPMSDLRWSAADNRWTITGATRESLTSLPAYSYDAARRG</sequence>
<evidence type="ECO:0000313" key="5">
    <source>
        <dbReference type="Proteomes" id="UP000681594"/>
    </source>
</evidence>
<dbReference type="Proteomes" id="UP000681594">
    <property type="component" value="Unassembled WGS sequence"/>
</dbReference>
<dbReference type="Pfam" id="PF05239">
    <property type="entry name" value="PRC"/>
    <property type="match status" value="1"/>
</dbReference>
<dbReference type="SUPFAM" id="SSF50346">
    <property type="entry name" value="PRC-barrel domain"/>
    <property type="match status" value="1"/>
</dbReference>
<reference evidence="4 5" key="1">
    <citation type="submission" date="2021-03" db="EMBL/GenBank/DDBJ databases">
        <authorList>
            <person name="So Y."/>
        </authorList>
    </citation>
    <scope>NUCLEOTIDE SEQUENCE [LARGE SCALE GENOMIC DNA]</scope>
    <source>
        <strain evidence="4 5">SSH11</strain>
    </source>
</reference>
<dbReference type="InterPro" id="IPR027275">
    <property type="entry name" value="PRC-brl_dom"/>
</dbReference>
<dbReference type="PANTHER" id="PTHR36505">
    <property type="entry name" value="BLR1072 PROTEIN"/>
    <property type="match status" value="1"/>
</dbReference>
<dbReference type="EMBL" id="JAGIZB010000024">
    <property type="protein sequence ID" value="MBP0447032.1"/>
    <property type="molecule type" value="Genomic_DNA"/>
</dbReference>
<evidence type="ECO:0000256" key="1">
    <source>
        <dbReference type="SAM" id="MobiDB-lite"/>
    </source>
</evidence>
<name>A0ABS4AJ20_9PROT</name>
<feature type="compositionally biased region" description="Low complexity" evidence="1">
    <location>
        <begin position="272"/>
        <end position="297"/>
    </location>
</feature>
<feature type="compositionally biased region" description="Low complexity" evidence="1">
    <location>
        <begin position="233"/>
        <end position="242"/>
    </location>
</feature>
<dbReference type="PANTHER" id="PTHR36505:SF1">
    <property type="entry name" value="BLR1072 PROTEIN"/>
    <property type="match status" value="1"/>
</dbReference>
<organism evidence="4 5">
    <name type="scientific">Pararoseomonas baculiformis</name>
    <dbReference type="NCBI Taxonomy" id="2820812"/>
    <lineage>
        <taxon>Bacteria</taxon>
        <taxon>Pseudomonadati</taxon>
        <taxon>Pseudomonadota</taxon>
        <taxon>Alphaproteobacteria</taxon>
        <taxon>Acetobacterales</taxon>
        <taxon>Acetobacteraceae</taxon>
        <taxon>Pararoseomonas</taxon>
    </lineage>
</organism>
<dbReference type="Gene3D" id="2.30.30.240">
    <property type="entry name" value="PRC-barrel domain"/>
    <property type="match status" value="1"/>
</dbReference>
<feature type="compositionally biased region" description="Low complexity" evidence="1">
    <location>
        <begin position="80"/>
        <end position="98"/>
    </location>
</feature>
<proteinExistence type="predicted"/>
<protein>
    <submittedName>
        <fullName evidence="4">PRC-barrel domain-containing protein</fullName>
    </submittedName>
</protein>
<evidence type="ECO:0000256" key="2">
    <source>
        <dbReference type="SAM" id="SignalP"/>
    </source>
</evidence>
<feature type="chain" id="PRO_5047290465" evidence="2">
    <location>
        <begin position="27"/>
        <end position="468"/>
    </location>
</feature>
<feature type="compositionally biased region" description="Low complexity" evidence="1">
    <location>
        <begin position="322"/>
        <end position="375"/>
    </location>
</feature>